<dbReference type="AlphaFoldDB" id="A0A6A0GYZ0"/>
<evidence type="ECO:0000259" key="1">
    <source>
        <dbReference type="PROSITE" id="PS50948"/>
    </source>
</evidence>
<dbReference type="SUPFAM" id="SSF57414">
    <property type="entry name" value="Hairpin loop containing domain-like"/>
    <property type="match status" value="1"/>
</dbReference>
<evidence type="ECO:0000313" key="2">
    <source>
        <dbReference type="EMBL" id="KAA0192347.1"/>
    </source>
</evidence>
<dbReference type="OrthoDB" id="5867217at2759"/>
<reference evidence="2" key="3">
    <citation type="submission" date="2019-06" db="EMBL/GenBank/DDBJ databases">
        <authorList>
            <person name="Poynton C."/>
            <person name="Hasenbein S."/>
            <person name="Benoit J.B."/>
            <person name="Sepulveda M.S."/>
            <person name="Poelchau M.F."/>
            <person name="Murali S.C."/>
            <person name="Chen S."/>
            <person name="Glastad K.M."/>
            <person name="Werren J.H."/>
            <person name="Vineis J.H."/>
            <person name="Bowen J.L."/>
            <person name="Friedrich M."/>
            <person name="Jones J."/>
            <person name="Robertson H.M."/>
            <person name="Feyereisen R."/>
            <person name="Mechler-Hickson A."/>
            <person name="Mathers N."/>
            <person name="Lee C.E."/>
            <person name="Colbourne J.K."/>
            <person name="Biales A."/>
            <person name="Johnston J.S."/>
            <person name="Wellborn G.A."/>
            <person name="Rosendale A.J."/>
            <person name="Cridge A.G."/>
            <person name="Munoz-Torres M.C."/>
            <person name="Bain P.A."/>
            <person name="Manny A.R."/>
            <person name="Major K.M."/>
            <person name="Lambert F.N."/>
            <person name="Vulpe C.D."/>
            <person name="Tuck P."/>
            <person name="Blalock B.J."/>
            <person name="Lin Y.-Y."/>
            <person name="Smith M.E."/>
            <person name="Ochoa-Acuna H."/>
            <person name="Chen M.-J.M."/>
            <person name="Childers C.P."/>
            <person name="Qu J."/>
            <person name="Dugan S."/>
            <person name="Lee S.L."/>
            <person name="Chao H."/>
            <person name="Dinh H."/>
            <person name="Han Y."/>
            <person name="Doddapaneni H."/>
            <person name="Worley K.C."/>
            <person name="Muzny D.M."/>
            <person name="Gibbs R.A."/>
            <person name="Richards S."/>
        </authorList>
    </citation>
    <scope>NUCLEOTIDE SEQUENCE</scope>
    <source>
        <strain evidence="2">HAZT.00-mixed</strain>
        <tissue evidence="2">Whole organism</tissue>
    </source>
</reference>
<organism evidence="2">
    <name type="scientific">Hyalella azteca</name>
    <name type="common">Amphipod</name>
    <dbReference type="NCBI Taxonomy" id="294128"/>
    <lineage>
        <taxon>Eukaryota</taxon>
        <taxon>Metazoa</taxon>
        <taxon>Ecdysozoa</taxon>
        <taxon>Arthropoda</taxon>
        <taxon>Crustacea</taxon>
        <taxon>Multicrustacea</taxon>
        <taxon>Malacostraca</taxon>
        <taxon>Eumalacostraca</taxon>
        <taxon>Peracarida</taxon>
        <taxon>Amphipoda</taxon>
        <taxon>Senticaudata</taxon>
        <taxon>Talitrida</taxon>
        <taxon>Talitroidea</taxon>
        <taxon>Hyalellidae</taxon>
        <taxon>Hyalella</taxon>
    </lineage>
</organism>
<gene>
    <name evidence="2" type="ORF">HAZT_HAZT001567</name>
</gene>
<dbReference type="InterPro" id="IPR003609">
    <property type="entry name" value="Pan_app"/>
</dbReference>
<comment type="caution">
    <text evidence="2">The sequence shown here is derived from an EMBL/GenBank/DDBJ whole genome shotgun (WGS) entry which is preliminary data.</text>
</comment>
<name>A0A6A0GYZ0_HYAAZ</name>
<reference evidence="2" key="1">
    <citation type="submission" date="2014-08" db="EMBL/GenBank/DDBJ databases">
        <authorList>
            <person name="Murali S."/>
            <person name="Richards S."/>
            <person name="Bandaranaike D."/>
            <person name="Bellair M."/>
            <person name="Blankenburg K."/>
            <person name="Chao H."/>
            <person name="Dinh H."/>
            <person name="Doddapaneni H."/>
            <person name="Dugan-Rocha S."/>
            <person name="Elkadiri S."/>
            <person name="Gnanaolivu R."/>
            <person name="Hughes D."/>
            <person name="Lee S."/>
            <person name="Li M."/>
            <person name="Ming W."/>
            <person name="Munidasa M."/>
            <person name="Muniz J."/>
            <person name="Nguyen L."/>
            <person name="Osuji N."/>
            <person name="Pu L.-L."/>
            <person name="Puazo M."/>
            <person name="Skinner E."/>
            <person name="Qu C."/>
            <person name="Quiroz J."/>
            <person name="Raj R."/>
            <person name="Weissenberger G."/>
            <person name="Xin Y."/>
            <person name="Zou X."/>
            <person name="Han Y."/>
            <person name="Worley K."/>
            <person name="Muzny D."/>
            <person name="Gibbs R."/>
        </authorList>
    </citation>
    <scope>NUCLEOTIDE SEQUENCE</scope>
    <source>
        <strain evidence="2">HAZT.00-mixed</strain>
        <tissue evidence="2">Whole organism</tissue>
    </source>
</reference>
<dbReference type="EMBL" id="JQDR03011709">
    <property type="protein sequence ID" value="KAA0192347.1"/>
    <property type="molecule type" value="Genomic_DNA"/>
</dbReference>
<proteinExistence type="predicted"/>
<accession>A0A6A0GYZ0</accession>
<protein>
    <recommendedName>
        <fullName evidence="1">Apple domain-containing protein</fullName>
    </recommendedName>
</protein>
<sequence>MVTGFVYSSPSDISFEMVTGFVYSSPSDMLDSLPGTLKITDCLEMCRNNASCMAVNYETGLCVLFASSADVYPDEKCRCEKE</sequence>
<dbReference type="Pfam" id="PF00024">
    <property type="entry name" value="PAN_1"/>
    <property type="match status" value="1"/>
</dbReference>
<dbReference type="Proteomes" id="UP000711488">
    <property type="component" value="Unassembled WGS sequence"/>
</dbReference>
<feature type="domain" description="Apple" evidence="1">
    <location>
        <begin position="9"/>
        <end position="77"/>
    </location>
</feature>
<dbReference type="PROSITE" id="PS50948">
    <property type="entry name" value="PAN"/>
    <property type="match status" value="1"/>
</dbReference>
<reference evidence="2" key="2">
    <citation type="journal article" date="2018" name="Environ. Sci. Technol.">
        <title>The Toxicogenome of Hyalella azteca: A Model for Sediment Ecotoxicology and Evolutionary Toxicology.</title>
        <authorList>
            <person name="Poynton H.C."/>
            <person name="Hasenbein S."/>
            <person name="Benoit J.B."/>
            <person name="Sepulveda M.S."/>
            <person name="Poelchau M.F."/>
            <person name="Hughes D.S.T."/>
            <person name="Murali S.C."/>
            <person name="Chen S."/>
            <person name="Glastad K.M."/>
            <person name="Goodisman M.A.D."/>
            <person name="Werren J.H."/>
            <person name="Vineis J.H."/>
            <person name="Bowen J.L."/>
            <person name="Friedrich M."/>
            <person name="Jones J."/>
            <person name="Robertson H.M."/>
            <person name="Feyereisen R."/>
            <person name="Mechler-Hickson A."/>
            <person name="Mathers N."/>
            <person name="Lee C.E."/>
            <person name="Colbourne J.K."/>
            <person name="Biales A."/>
            <person name="Johnston J.S."/>
            <person name="Wellborn G.A."/>
            <person name="Rosendale A.J."/>
            <person name="Cridge A.G."/>
            <person name="Munoz-Torres M.C."/>
            <person name="Bain P.A."/>
            <person name="Manny A.R."/>
            <person name="Major K.M."/>
            <person name="Lambert F.N."/>
            <person name="Vulpe C.D."/>
            <person name="Tuck P."/>
            <person name="Blalock B.J."/>
            <person name="Lin Y.Y."/>
            <person name="Smith M.E."/>
            <person name="Ochoa-Acuna H."/>
            <person name="Chen M.M."/>
            <person name="Childers C.P."/>
            <person name="Qu J."/>
            <person name="Dugan S."/>
            <person name="Lee S.L."/>
            <person name="Chao H."/>
            <person name="Dinh H."/>
            <person name="Han Y."/>
            <person name="Doddapaneni H."/>
            <person name="Worley K.C."/>
            <person name="Muzny D.M."/>
            <person name="Gibbs R.A."/>
            <person name="Richards S."/>
        </authorList>
    </citation>
    <scope>NUCLEOTIDE SEQUENCE</scope>
    <source>
        <strain evidence="2">HAZT.00-mixed</strain>
        <tissue evidence="2">Whole organism</tissue>
    </source>
</reference>